<keyword evidence="1" id="KW-0547">Nucleotide-binding</keyword>
<evidence type="ECO:0000313" key="3">
    <source>
        <dbReference type="EMBL" id="GJG57694.1"/>
    </source>
</evidence>
<proteinExistence type="predicted"/>
<dbReference type="EMBL" id="BPUB01000001">
    <property type="protein sequence ID" value="GJG57694.1"/>
    <property type="molecule type" value="Genomic_DNA"/>
</dbReference>
<comment type="caution">
    <text evidence="3">The sequence shown here is derived from an EMBL/GenBank/DDBJ whole genome shotgun (WGS) entry which is preliminary data.</text>
</comment>
<evidence type="ECO:0000256" key="2">
    <source>
        <dbReference type="ARBA" id="ARBA00023134"/>
    </source>
</evidence>
<dbReference type="GeneID" id="72468596"/>
<dbReference type="AlphaFoldDB" id="A0A9R1CWK6"/>
<dbReference type="InterPro" id="IPR037103">
    <property type="entry name" value="Tubulin/FtsZ-like_C"/>
</dbReference>
<sequence length="219" mass="24665">MEKNLSEANTTNELVVLNANGTTFDSTTRIAVIIVDGNENDWEVQLHSIVQKLKDHHIFVIAVFIANRYNWTFDKSIMFNIDSWIVAQSKEEATELAEFLKRIVNNHGLINMDVNDIRTILIGNKRAWFTTGADDNGSLANAIGLAIERIDNQGVDIKSFQKYMIIIEDNSNPGENQMSALNDFINKLTDKNNTEIKWGFYQIPTMPGNTIALSVLATD</sequence>
<evidence type="ECO:0000256" key="1">
    <source>
        <dbReference type="ARBA" id="ARBA00022741"/>
    </source>
</evidence>
<organism evidence="3 4">
    <name type="scientific">Prevotella lacticifex</name>
    <dbReference type="NCBI Taxonomy" id="2854755"/>
    <lineage>
        <taxon>Bacteria</taxon>
        <taxon>Pseudomonadati</taxon>
        <taxon>Bacteroidota</taxon>
        <taxon>Bacteroidia</taxon>
        <taxon>Bacteroidales</taxon>
        <taxon>Prevotellaceae</taxon>
        <taxon>Prevotella</taxon>
    </lineage>
</organism>
<name>A0A9R1CWK6_9BACT</name>
<accession>A0A9R1CWK6</accession>
<evidence type="ECO:0008006" key="5">
    <source>
        <dbReference type="Google" id="ProtNLM"/>
    </source>
</evidence>
<keyword evidence="2" id="KW-0342">GTP-binding</keyword>
<dbReference type="Proteomes" id="UP000825483">
    <property type="component" value="Unassembled WGS sequence"/>
</dbReference>
<evidence type="ECO:0000313" key="4">
    <source>
        <dbReference type="Proteomes" id="UP000825483"/>
    </source>
</evidence>
<dbReference type="SUPFAM" id="SSF55307">
    <property type="entry name" value="Tubulin C-terminal domain-like"/>
    <property type="match status" value="1"/>
</dbReference>
<protein>
    <recommendedName>
        <fullName evidence="5">VWFA domain-containing protein</fullName>
    </recommendedName>
</protein>
<reference evidence="3" key="1">
    <citation type="journal article" date="2022" name="Int. J. Syst. Evol. Microbiol.">
        <title>Prevotella lacticifex sp. nov., isolated from the rumen of cows.</title>
        <authorList>
            <person name="Shinkai T."/>
            <person name="Ikeyama N."/>
            <person name="Kumagai M."/>
            <person name="Ohmori H."/>
            <person name="Sakamoto M."/>
            <person name="Ohkuma M."/>
            <person name="Mitsumori M."/>
        </authorList>
    </citation>
    <scope>NUCLEOTIDE SEQUENCE</scope>
    <source>
        <strain evidence="3">R5076</strain>
    </source>
</reference>
<dbReference type="SUPFAM" id="SSF53300">
    <property type="entry name" value="vWA-like"/>
    <property type="match status" value="1"/>
</dbReference>
<dbReference type="RefSeq" id="WP_223928168.1">
    <property type="nucleotide sequence ID" value="NZ_BPTU01000006.1"/>
</dbReference>
<keyword evidence="4" id="KW-1185">Reference proteome</keyword>
<dbReference type="GO" id="GO:0005525">
    <property type="term" value="F:GTP binding"/>
    <property type="evidence" value="ECO:0007669"/>
    <property type="project" value="UniProtKB-KW"/>
</dbReference>
<dbReference type="Gene3D" id="3.30.1330.20">
    <property type="entry name" value="Tubulin/FtsZ, C-terminal domain"/>
    <property type="match status" value="1"/>
</dbReference>
<dbReference type="InterPro" id="IPR008280">
    <property type="entry name" value="Tub_FtsZ_C"/>
</dbReference>
<dbReference type="InterPro" id="IPR036465">
    <property type="entry name" value="vWFA_dom_sf"/>
</dbReference>
<gene>
    <name evidence="3" type="ORF">PRLR5076_05450</name>
</gene>